<dbReference type="AlphaFoldDB" id="A0A2V2MR18"/>
<protein>
    <submittedName>
        <fullName evidence="2">Glycosyltransferase family 4 protein</fullName>
    </submittedName>
</protein>
<feature type="domain" description="Glycosyl transferase family 1" evidence="1">
    <location>
        <begin position="188"/>
        <end position="329"/>
    </location>
</feature>
<evidence type="ECO:0000259" key="1">
    <source>
        <dbReference type="Pfam" id="PF00534"/>
    </source>
</evidence>
<keyword evidence="2" id="KW-0808">Transferase</keyword>
<accession>A0A2V2MR18</accession>
<sequence length="363" mass="41355">MKTAIFHDYFGSIGGGEKTVVSMAKILDADIFTTDIDAFSIFNSKVPVHTLRRTVKKSPLKQISTSLSFSHCDLHDEFDFFLFTGNWSVHAAAVHHPNLWYCYTPTRAFYDNYQNFLNTMHPVVRPAFAAWVAFHRRWNEKAIKSVDSIISISNTISERVQTYLNRESLVIYPPVDTRRYSCVEYGDFWLSVNRLYPEKRLELQIETFRSLPDEHLVIVGSYSRGDQAEGYARKILHNLPKNVTYIGEVTEEELISYYARCKGHITTASHEDFGLTPVEAMASGKPVVAVCEGGYRETVTNATGILTSAEVPVLREAVHFLSENPESYRSACLQQATKFDKDNFAKKIREAVYNGMAKRENFP</sequence>
<evidence type="ECO:0000313" key="3">
    <source>
        <dbReference type="Proteomes" id="UP000245657"/>
    </source>
</evidence>
<dbReference type="EMBL" id="QGMY01000010">
    <property type="protein sequence ID" value="PWR70674.1"/>
    <property type="molecule type" value="Genomic_DNA"/>
</dbReference>
<dbReference type="PANTHER" id="PTHR12526">
    <property type="entry name" value="GLYCOSYLTRANSFERASE"/>
    <property type="match status" value="1"/>
</dbReference>
<dbReference type="Gene3D" id="3.40.50.2000">
    <property type="entry name" value="Glycogen Phosphorylase B"/>
    <property type="match status" value="1"/>
</dbReference>
<gene>
    <name evidence="2" type="ORF">DK846_13775</name>
</gene>
<keyword evidence="3" id="KW-1185">Reference proteome</keyword>
<dbReference type="Proteomes" id="UP000245657">
    <property type="component" value="Unassembled WGS sequence"/>
</dbReference>
<dbReference type="RefSeq" id="WP_109969546.1">
    <property type="nucleotide sequence ID" value="NZ_CP176093.1"/>
</dbReference>
<proteinExistence type="predicted"/>
<comment type="caution">
    <text evidence="2">The sequence shown here is derived from an EMBL/GenBank/DDBJ whole genome shotgun (WGS) entry which is preliminary data.</text>
</comment>
<dbReference type="SUPFAM" id="SSF53756">
    <property type="entry name" value="UDP-Glycosyltransferase/glycogen phosphorylase"/>
    <property type="match status" value="1"/>
</dbReference>
<dbReference type="GeneID" id="97548379"/>
<evidence type="ECO:0000313" key="2">
    <source>
        <dbReference type="EMBL" id="PWR70674.1"/>
    </source>
</evidence>
<name>A0A2V2MR18_9EURY</name>
<organism evidence="2 3">
    <name type="scientific">Methanospirillum lacunae</name>
    <dbReference type="NCBI Taxonomy" id="668570"/>
    <lineage>
        <taxon>Archaea</taxon>
        <taxon>Methanobacteriati</taxon>
        <taxon>Methanobacteriota</taxon>
        <taxon>Stenosarchaea group</taxon>
        <taxon>Methanomicrobia</taxon>
        <taxon>Methanomicrobiales</taxon>
        <taxon>Methanospirillaceae</taxon>
        <taxon>Methanospirillum</taxon>
    </lineage>
</organism>
<dbReference type="PANTHER" id="PTHR12526:SF584">
    <property type="entry name" value="GLYCOSYLTRANSFERASE"/>
    <property type="match status" value="1"/>
</dbReference>
<reference evidence="2 3" key="1">
    <citation type="submission" date="2018-05" db="EMBL/GenBank/DDBJ databases">
        <title>Draft genome of Methanospirillum lacunae Ki8-1.</title>
        <authorList>
            <person name="Dueholm M.S."/>
            <person name="Nielsen P.H."/>
            <person name="Bakmann L.F."/>
            <person name="Otzen D.E."/>
        </authorList>
    </citation>
    <scope>NUCLEOTIDE SEQUENCE [LARGE SCALE GENOMIC DNA]</scope>
    <source>
        <strain evidence="2 3">Ki8-1</strain>
    </source>
</reference>
<dbReference type="InterPro" id="IPR001296">
    <property type="entry name" value="Glyco_trans_1"/>
</dbReference>
<dbReference type="OrthoDB" id="132546at2157"/>
<dbReference type="Pfam" id="PF00534">
    <property type="entry name" value="Glycos_transf_1"/>
    <property type="match status" value="1"/>
</dbReference>
<dbReference type="GO" id="GO:0016757">
    <property type="term" value="F:glycosyltransferase activity"/>
    <property type="evidence" value="ECO:0007669"/>
    <property type="project" value="InterPro"/>
</dbReference>